<comment type="caution">
    <text evidence="1">The sequence shown here is derived from an EMBL/GenBank/DDBJ whole genome shotgun (WGS) entry which is preliminary data.</text>
</comment>
<dbReference type="AlphaFoldDB" id="A0A6L8KDG4"/>
<name>A0A6L8KDG4_9BURK</name>
<evidence type="ECO:0000313" key="2">
    <source>
        <dbReference type="Proteomes" id="UP000479335"/>
    </source>
</evidence>
<sequence length="88" mass="9681">MRGAAIALFLYVSAFKPLRIYMLIFRKSSFAAKEYCVAMELRTYRFCLAARALSATHGSYFAAVFLFENGIGIEAALLALAYRGPVAG</sequence>
<dbReference type="Proteomes" id="UP000479335">
    <property type="component" value="Unassembled WGS sequence"/>
</dbReference>
<dbReference type="RefSeq" id="WP_161008933.1">
    <property type="nucleotide sequence ID" value="NZ_WWCN01000016.1"/>
</dbReference>
<proteinExistence type="predicted"/>
<gene>
    <name evidence="1" type="ORF">GTP46_22900</name>
</gene>
<protein>
    <submittedName>
        <fullName evidence="1">Uncharacterized protein</fullName>
    </submittedName>
</protein>
<reference evidence="1 2" key="1">
    <citation type="submission" date="2019-12" db="EMBL/GenBank/DDBJ databases">
        <title>Novel species isolated from a subtropical stream in China.</title>
        <authorList>
            <person name="Lu H."/>
        </authorList>
    </citation>
    <scope>NUCLEOTIDE SEQUENCE [LARGE SCALE GENOMIC DNA]</scope>
    <source>
        <strain evidence="1 2">FT135W</strain>
    </source>
</reference>
<dbReference type="EMBL" id="WWCN01000016">
    <property type="protein sequence ID" value="MYM25483.1"/>
    <property type="molecule type" value="Genomic_DNA"/>
</dbReference>
<evidence type="ECO:0000313" key="1">
    <source>
        <dbReference type="EMBL" id="MYM25483.1"/>
    </source>
</evidence>
<organism evidence="1 2">
    <name type="scientific">Duganella flavida</name>
    <dbReference type="NCBI Taxonomy" id="2692175"/>
    <lineage>
        <taxon>Bacteria</taxon>
        <taxon>Pseudomonadati</taxon>
        <taxon>Pseudomonadota</taxon>
        <taxon>Betaproteobacteria</taxon>
        <taxon>Burkholderiales</taxon>
        <taxon>Oxalobacteraceae</taxon>
        <taxon>Telluria group</taxon>
        <taxon>Duganella</taxon>
    </lineage>
</organism>
<keyword evidence="2" id="KW-1185">Reference proteome</keyword>
<accession>A0A6L8KDG4</accession>